<dbReference type="STRING" id="553973.CLOHYLEM_04286"/>
<dbReference type="InterPro" id="IPR000182">
    <property type="entry name" value="GNAT_dom"/>
</dbReference>
<dbReference type="Pfam" id="PF00583">
    <property type="entry name" value="Acetyltransf_1"/>
    <property type="match status" value="1"/>
</dbReference>
<sequence length="169" mass="19462">MFYIYYRKKSALAQLQKNERAMMEYRKATEKDIDLISEIRRVQLIHEKAHEEVEIREELRTFFEHAFADNRIVQILAEDNGTVAATGAVIFYDYPPSFSNPSGKVAYIANMFTALDHRRQGLACRIMDLLVDEARKAGAGEVRLLASEPGRPVYETYGFTAEDGWYVLE</sequence>
<keyword evidence="1" id="KW-0808">Transferase</keyword>
<protein>
    <submittedName>
        <fullName evidence="4">Acetyltransferase, GNAT family</fullName>
    </submittedName>
</protein>
<dbReference type="InterPro" id="IPR050832">
    <property type="entry name" value="Bact_Acetyltransf"/>
</dbReference>
<dbReference type="Proteomes" id="UP000004893">
    <property type="component" value="Unassembled WGS sequence"/>
</dbReference>
<name>C0BWV2_9FIRM</name>
<dbReference type="GO" id="GO:0016747">
    <property type="term" value="F:acyltransferase activity, transferring groups other than amino-acyl groups"/>
    <property type="evidence" value="ECO:0007669"/>
    <property type="project" value="InterPro"/>
</dbReference>
<dbReference type="AlphaFoldDB" id="C0BWV2"/>
<dbReference type="CDD" id="cd04301">
    <property type="entry name" value="NAT_SF"/>
    <property type="match status" value="1"/>
</dbReference>
<dbReference type="PROSITE" id="PS51186">
    <property type="entry name" value="GNAT"/>
    <property type="match status" value="1"/>
</dbReference>
<dbReference type="InterPro" id="IPR016181">
    <property type="entry name" value="Acyl_CoA_acyltransferase"/>
</dbReference>
<dbReference type="SUPFAM" id="SSF55729">
    <property type="entry name" value="Acyl-CoA N-acyltransferases (Nat)"/>
    <property type="match status" value="1"/>
</dbReference>
<keyword evidence="2" id="KW-0012">Acyltransferase</keyword>
<evidence type="ECO:0000313" key="5">
    <source>
        <dbReference type="Proteomes" id="UP000004893"/>
    </source>
</evidence>
<gene>
    <name evidence="4" type="ORF">CLOHYLEM_04286</name>
</gene>
<evidence type="ECO:0000256" key="2">
    <source>
        <dbReference type="ARBA" id="ARBA00023315"/>
    </source>
</evidence>
<dbReference type="Gene3D" id="3.40.630.30">
    <property type="match status" value="1"/>
</dbReference>
<proteinExistence type="predicted"/>
<dbReference type="PANTHER" id="PTHR43877">
    <property type="entry name" value="AMINOALKYLPHOSPHONATE N-ACETYLTRANSFERASE-RELATED-RELATED"/>
    <property type="match status" value="1"/>
</dbReference>
<feature type="domain" description="N-acetyltransferase" evidence="3">
    <location>
        <begin position="23"/>
        <end position="169"/>
    </location>
</feature>
<dbReference type="HOGENOM" id="CLU_013985_35_2_9"/>
<dbReference type="EMBL" id="ABYI02000007">
    <property type="protein sequence ID" value="EEG75550.1"/>
    <property type="molecule type" value="Genomic_DNA"/>
</dbReference>
<evidence type="ECO:0000259" key="3">
    <source>
        <dbReference type="PROSITE" id="PS51186"/>
    </source>
</evidence>
<evidence type="ECO:0000256" key="1">
    <source>
        <dbReference type="ARBA" id="ARBA00022679"/>
    </source>
</evidence>
<reference evidence="4" key="1">
    <citation type="submission" date="2009-02" db="EMBL/GenBank/DDBJ databases">
        <authorList>
            <person name="Fulton L."/>
            <person name="Clifton S."/>
            <person name="Fulton B."/>
            <person name="Xu J."/>
            <person name="Minx P."/>
            <person name="Pepin K.H."/>
            <person name="Johnson M."/>
            <person name="Bhonagiri V."/>
            <person name="Nash W.E."/>
            <person name="Mardis E.R."/>
            <person name="Wilson R.K."/>
        </authorList>
    </citation>
    <scope>NUCLEOTIDE SEQUENCE [LARGE SCALE GENOMIC DNA]</scope>
    <source>
        <strain evidence="4">DSM 15053</strain>
    </source>
</reference>
<comment type="caution">
    <text evidence="4">The sequence shown here is derived from an EMBL/GenBank/DDBJ whole genome shotgun (WGS) entry which is preliminary data.</text>
</comment>
<evidence type="ECO:0000313" key="4">
    <source>
        <dbReference type="EMBL" id="EEG75550.1"/>
    </source>
</evidence>
<dbReference type="PANTHER" id="PTHR43877:SF1">
    <property type="entry name" value="ACETYLTRANSFERASE"/>
    <property type="match status" value="1"/>
</dbReference>
<keyword evidence="5" id="KW-1185">Reference proteome</keyword>
<accession>C0BWV2</accession>
<reference evidence="4" key="2">
    <citation type="submission" date="2013-06" db="EMBL/GenBank/DDBJ databases">
        <title>Draft genome sequence of Clostridium hylemonae (DSM 15053).</title>
        <authorList>
            <person name="Sudarsanam P."/>
            <person name="Ley R."/>
            <person name="Guruge J."/>
            <person name="Turnbaugh P.J."/>
            <person name="Mahowald M."/>
            <person name="Liep D."/>
            <person name="Gordon J."/>
        </authorList>
    </citation>
    <scope>NUCLEOTIDE SEQUENCE</scope>
    <source>
        <strain evidence="4">DSM 15053</strain>
    </source>
</reference>
<dbReference type="eggNOG" id="COG0456">
    <property type="taxonomic scope" value="Bacteria"/>
</dbReference>
<organism evidence="4 5">
    <name type="scientific">[Clostridium] hylemonae DSM 15053</name>
    <dbReference type="NCBI Taxonomy" id="553973"/>
    <lineage>
        <taxon>Bacteria</taxon>
        <taxon>Bacillati</taxon>
        <taxon>Bacillota</taxon>
        <taxon>Clostridia</taxon>
        <taxon>Lachnospirales</taxon>
        <taxon>Lachnospiraceae</taxon>
    </lineage>
</organism>